<dbReference type="Proteomes" id="UP000748752">
    <property type="component" value="Unassembled WGS sequence"/>
</dbReference>
<evidence type="ECO:0000313" key="2">
    <source>
        <dbReference type="EMBL" id="MBK1633109.1"/>
    </source>
</evidence>
<accession>A0ABS1CMF7</accession>
<protein>
    <recommendedName>
        <fullName evidence="4">ATPase</fullName>
    </recommendedName>
</protein>
<comment type="caution">
    <text evidence="2">The sequence shown here is derived from an EMBL/GenBank/DDBJ whole genome shotgun (WGS) entry which is preliminary data.</text>
</comment>
<evidence type="ECO:0000256" key="1">
    <source>
        <dbReference type="SAM" id="Coils"/>
    </source>
</evidence>
<evidence type="ECO:0000313" key="3">
    <source>
        <dbReference type="Proteomes" id="UP000748752"/>
    </source>
</evidence>
<organism evidence="2 3">
    <name type="scientific">Thiohalocapsa halophila</name>
    <dbReference type="NCBI Taxonomy" id="69359"/>
    <lineage>
        <taxon>Bacteria</taxon>
        <taxon>Pseudomonadati</taxon>
        <taxon>Pseudomonadota</taxon>
        <taxon>Gammaproteobacteria</taxon>
        <taxon>Chromatiales</taxon>
        <taxon>Chromatiaceae</taxon>
        <taxon>Thiohalocapsa</taxon>
    </lineage>
</organism>
<gene>
    <name evidence="2" type="ORF">CKO31_20610</name>
</gene>
<name>A0ABS1CMF7_9GAMM</name>
<dbReference type="RefSeq" id="WP_200241104.1">
    <property type="nucleotide sequence ID" value="NZ_NRRV01000068.1"/>
</dbReference>
<dbReference type="EMBL" id="NRRV01000068">
    <property type="protein sequence ID" value="MBK1633109.1"/>
    <property type="molecule type" value="Genomic_DNA"/>
</dbReference>
<proteinExistence type="predicted"/>
<reference evidence="2 3" key="1">
    <citation type="journal article" date="2020" name="Microorganisms">
        <title>Osmotic Adaptation and Compatible Solute Biosynthesis of Phototrophic Bacteria as Revealed from Genome Analyses.</title>
        <authorList>
            <person name="Imhoff J.F."/>
            <person name="Rahn T."/>
            <person name="Kunzel S."/>
            <person name="Keller A."/>
            <person name="Neulinger S.C."/>
        </authorList>
    </citation>
    <scope>NUCLEOTIDE SEQUENCE [LARGE SCALE GENOMIC DNA]</scope>
    <source>
        <strain evidence="2 3">DSM 6210</strain>
    </source>
</reference>
<sequence>MSQPARNKAANTPTAAGVDALITRLRDEGVAQGREEAARIQRDAELKAARLKRDAEAEAERVVAEARQEAAALKTAGEDALRLAMRDTVLELKAVLTREVNEKVHRLITTELKREEFLQQLILEVGRRGREEAGVEPGEAMEVVLPHELVSIEELRRNPLELREGSLSHFVLAVASEVLGEGVRFTVAEDDTSGIRIRLQDKHLEIDLTDEKVAELILAHLQPRFRAILEGTVK</sequence>
<keyword evidence="1" id="KW-0175">Coiled coil</keyword>
<keyword evidence="3" id="KW-1185">Reference proteome</keyword>
<feature type="coiled-coil region" evidence="1">
    <location>
        <begin position="34"/>
        <end position="76"/>
    </location>
</feature>
<evidence type="ECO:0008006" key="4">
    <source>
        <dbReference type="Google" id="ProtNLM"/>
    </source>
</evidence>